<keyword evidence="8 15" id="KW-1133">Transmembrane helix</keyword>
<dbReference type="InterPro" id="IPR002146">
    <property type="entry name" value="ATP_synth_b/b'su_bac/chlpt"/>
</dbReference>
<evidence type="ECO:0000256" key="5">
    <source>
        <dbReference type="ARBA" id="ARBA00022547"/>
    </source>
</evidence>
<evidence type="ECO:0000256" key="18">
    <source>
        <dbReference type="SAM" id="MobiDB-lite"/>
    </source>
</evidence>
<keyword evidence="20" id="KW-1185">Reference proteome</keyword>
<dbReference type="PANTHER" id="PTHR33445">
    <property type="entry name" value="ATP SYNTHASE SUBUNIT B', CHLOROPLASTIC"/>
    <property type="match status" value="1"/>
</dbReference>
<comment type="caution">
    <text evidence="19">The sequence shown here is derived from an EMBL/GenBank/DDBJ whole genome shotgun (WGS) entry which is preliminary data.</text>
</comment>
<dbReference type="AlphaFoldDB" id="A0A8J3GJ95"/>
<dbReference type="EMBL" id="BMZQ01000001">
    <property type="protein sequence ID" value="GHD05749.1"/>
    <property type="molecule type" value="Genomic_DNA"/>
</dbReference>
<dbReference type="NCBIfam" id="NF006612">
    <property type="entry name" value="PRK09174.1"/>
    <property type="match status" value="1"/>
</dbReference>
<accession>A0A8J3GJ95</accession>
<evidence type="ECO:0000256" key="7">
    <source>
        <dbReference type="ARBA" id="ARBA00022781"/>
    </source>
</evidence>
<evidence type="ECO:0000256" key="12">
    <source>
        <dbReference type="ARBA" id="ARBA00025198"/>
    </source>
</evidence>
<evidence type="ECO:0000256" key="15">
    <source>
        <dbReference type="HAMAP-Rule" id="MF_01398"/>
    </source>
</evidence>
<protein>
    <recommendedName>
        <fullName evidence="15">ATP synthase subunit b</fullName>
    </recommendedName>
    <alternativeName>
        <fullName evidence="15">ATP synthase F(0) sector subunit b</fullName>
    </alternativeName>
    <alternativeName>
        <fullName evidence="15">ATPase subunit I</fullName>
    </alternativeName>
    <alternativeName>
        <fullName evidence="15">F-type ATPase subunit b</fullName>
        <shortName evidence="15">F-ATPase subunit b</shortName>
    </alternativeName>
</protein>
<dbReference type="Proteomes" id="UP000630142">
    <property type="component" value="Unassembled WGS sequence"/>
</dbReference>
<evidence type="ECO:0000256" key="2">
    <source>
        <dbReference type="ARBA" id="ARBA00005513"/>
    </source>
</evidence>
<organism evidence="19 20">
    <name type="scientific">Tianweitania populi</name>
    <dbReference type="NCBI Taxonomy" id="1607949"/>
    <lineage>
        <taxon>Bacteria</taxon>
        <taxon>Pseudomonadati</taxon>
        <taxon>Pseudomonadota</taxon>
        <taxon>Alphaproteobacteria</taxon>
        <taxon>Hyphomicrobiales</taxon>
        <taxon>Phyllobacteriaceae</taxon>
        <taxon>Tianweitania</taxon>
    </lineage>
</organism>
<evidence type="ECO:0000256" key="1">
    <source>
        <dbReference type="ARBA" id="ARBA00004377"/>
    </source>
</evidence>
<evidence type="ECO:0000256" key="4">
    <source>
        <dbReference type="ARBA" id="ARBA00022475"/>
    </source>
</evidence>
<evidence type="ECO:0000256" key="10">
    <source>
        <dbReference type="ARBA" id="ARBA00023136"/>
    </source>
</evidence>
<name>A0A8J3GJ95_9HYPH</name>
<reference evidence="19" key="2">
    <citation type="submission" date="2020-09" db="EMBL/GenBank/DDBJ databases">
        <authorList>
            <person name="Sun Q."/>
            <person name="Kim S."/>
        </authorList>
    </citation>
    <scope>NUCLEOTIDE SEQUENCE</scope>
    <source>
        <strain evidence="19">KCTC 42249</strain>
    </source>
</reference>
<keyword evidence="10 15" id="KW-0472">Membrane</keyword>
<keyword evidence="11 15" id="KW-0066">ATP synthesis</keyword>
<keyword evidence="3 15" id="KW-0813">Transport</keyword>
<comment type="function">
    <text evidence="12 15">F(1)F(0) ATP synthase produces ATP from ADP in the presence of a proton or sodium gradient. F-type ATPases consist of two structural domains, F(1) containing the extramembraneous catalytic core and F(0) containing the membrane proton channel, linked together by a central stalk and a peripheral stalk. During catalysis, ATP synthesis in the catalytic domain of F(1) is coupled via a rotary mechanism of the central stalk subunits to proton translocation.</text>
</comment>
<dbReference type="GO" id="GO:0045259">
    <property type="term" value="C:proton-transporting ATP synthase complex"/>
    <property type="evidence" value="ECO:0007669"/>
    <property type="project" value="UniProtKB-KW"/>
</dbReference>
<feature type="transmembrane region" description="Helical" evidence="15">
    <location>
        <begin position="55"/>
        <end position="74"/>
    </location>
</feature>
<keyword evidence="9 15" id="KW-0406">Ion transport</keyword>
<evidence type="ECO:0000256" key="6">
    <source>
        <dbReference type="ARBA" id="ARBA00022692"/>
    </source>
</evidence>
<dbReference type="CDD" id="cd06503">
    <property type="entry name" value="ATP-synt_Fo_b"/>
    <property type="match status" value="1"/>
</dbReference>
<keyword evidence="6 15" id="KW-0812">Transmembrane</keyword>
<keyword evidence="4 15" id="KW-1003">Cell membrane</keyword>
<feature type="coiled-coil region" evidence="17">
    <location>
        <begin position="92"/>
        <end position="126"/>
    </location>
</feature>
<evidence type="ECO:0000256" key="11">
    <source>
        <dbReference type="ARBA" id="ARBA00023310"/>
    </source>
</evidence>
<dbReference type="HAMAP" id="MF_01398">
    <property type="entry name" value="ATP_synth_b_bprime"/>
    <property type="match status" value="1"/>
</dbReference>
<dbReference type="Pfam" id="PF00430">
    <property type="entry name" value="ATP-synt_B"/>
    <property type="match status" value="1"/>
</dbReference>
<comment type="subcellular location">
    <subcellularLocation>
        <location evidence="1">Cell inner membrane</location>
        <topology evidence="1">Single-pass membrane protein</topology>
    </subcellularLocation>
    <subcellularLocation>
        <location evidence="15">Cell membrane</location>
        <topology evidence="15">Single-pass membrane protein</topology>
    </subcellularLocation>
</comment>
<dbReference type="RefSeq" id="WP_189501046.1">
    <property type="nucleotide sequence ID" value="NZ_BMZQ01000001.1"/>
</dbReference>
<dbReference type="GO" id="GO:0005886">
    <property type="term" value="C:plasma membrane"/>
    <property type="evidence" value="ECO:0007669"/>
    <property type="project" value="UniProtKB-SubCell"/>
</dbReference>
<sequence>MFVAPAFAQEQAPGTHNEPLTNTPPAMEGTTVHEAGTEHSAGFPPFDSTFYPSQILWLAIIFGLFYLFLNKVVLPRLGHILEVRRDRIAQDLDTAARMKEEADAAVAAYEQDLADARAKANVIGQEARDRAKAEAEASRRATEAGLDTRLAEAETRIASIKNAAMSEVGAIAEETAAAIVEALGGRADGAAIASAVAAERS</sequence>
<evidence type="ECO:0000256" key="17">
    <source>
        <dbReference type="SAM" id="Coils"/>
    </source>
</evidence>
<reference evidence="19" key="1">
    <citation type="journal article" date="2014" name="Int. J. Syst. Evol. Microbiol.">
        <title>Complete genome sequence of Corynebacterium casei LMG S-19264T (=DSM 44701T), isolated from a smear-ripened cheese.</title>
        <authorList>
            <consortium name="US DOE Joint Genome Institute (JGI-PGF)"/>
            <person name="Walter F."/>
            <person name="Albersmeier A."/>
            <person name="Kalinowski J."/>
            <person name="Ruckert C."/>
        </authorList>
    </citation>
    <scope>NUCLEOTIDE SEQUENCE</scope>
    <source>
        <strain evidence="19">KCTC 42249</strain>
    </source>
</reference>
<gene>
    <name evidence="15 19" type="primary">atpF</name>
    <name evidence="19" type="ORF">GCM10016234_02220</name>
</gene>
<keyword evidence="7 15" id="KW-0375">Hydrogen ion transport</keyword>
<evidence type="ECO:0000256" key="16">
    <source>
        <dbReference type="RuleBase" id="RU003848"/>
    </source>
</evidence>
<comment type="similarity">
    <text evidence="2 15 16">Belongs to the ATPase B chain family.</text>
</comment>
<proteinExistence type="inferred from homology"/>
<dbReference type="InterPro" id="IPR050059">
    <property type="entry name" value="ATP_synthase_B_chain"/>
</dbReference>
<evidence type="ECO:0000313" key="19">
    <source>
        <dbReference type="EMBL" id="GHD05749.1"/>
    </source>
</evidence>
<evidence type="ECO:0000256" key="14">
    <source>
        <dbReference type="ARBA" id="ARBA00025830"/>
    </source>
</evidence>
<dbReference type="Gene3D" id="6.10.250.1580">
    <property type="match status" value="1"/>
</dbReference>
<evidence type="ECO:0000256" key="9">
    <source>
        <dbReference type="ARBA" id="ARBA00023065"/>
    </source>
</evidence>
<evidence type="ECO:0000313" key="20">
    <source>
        <dbReference type="Proteomes" id="UP000630142"/>
    </source>
</evidence>
<dbReference type="PANTHER" id="PTHR33445:SF1">
    <property type="entry name" value="ATP SYNTHASE SUBUNIT B"/>
    <property type="match status" value="1"/>
</dbReference>
<dbReference type="GO" id="GO:0046933">
    <property type="term" value="F:proton-transporting ATP synthase activity, rotational mechanism"/>
    <property type="evidence" value="ECO:0007669"/>
    <property type="project" value="UniProtKB-UniRule"/>
</dbReference>
<comment type="subunit">
    <text evidence="14 15">F-type ATPases have 2 components, F(1) - the catalytic core - and F(0) - the membrane proton channel. F(1) has five subunits: alpha(3), beta(3), gamma(1), delta(1), epsilon(1). F(0) has three main subunits: a(1), b(2) and c(10-14). The alpha and beta chains form an alternating ring which encloses part of the gamma chain. F(1) is attached to F(0) by a central stalk formed by the gamma and epsilon chains, while a peripheral stalk is formed by the delta and b chains.</text>
</comment>
<comment type="function">
    <text evidence="13">Component of the F(0) channel, it forms part of the peripheral stalk, linking F(1) to F(0). The b'-subunit is a diverged and duplicated form of b found in plants and photosynthetic bacteria.</text>
</comment>
<evidence type="ECO:0000256" key="13">
    <source>
        <dbReference type="ARBA" id="ARBA00025614"/>
    </source>
</evidence>
<dbReference type="GO" id="GO:0046961">
    <property type="term" value="F:proton-transporting ATPase activity, rotational mechanism"/>
    <property type="evidence" value="ECO:0007669"/>
    <property type="project" value="TreeGrafter"/>
</dbReference>
<feature type="region of interest" description="Disordered" evidence="18">
    <location>
        <begin position="1"/>
        <end position="27"/>
    </location>
</feature>
<evidence type="ECO:0000256" key="8">
    <source>
        <dbReference type="ARBA" id="ARBA00022989"/>
    </source>
</evidence>
<keyword evidence="17" id="KW-0175">Coiled coil</keyword>
<feature type="compositionally biased region" description="Polar residues" evidence="18">
    <location>
        <begin position="12"/>
        <end position="24"/>
    </location>
</feature>
<evidence type="ECO:0000256" key="3">
    <source>
        <dbReference type="ARBA" id="ARBA00022448"/>
    </source>
</evidence>
<keyword evidence="5 15" id="KW-0138">CF(0)</keyword>